<dbReference type="InterPro" id="IPR048091">
    <property type="entry name" value="Gln_syn_GlnII"/>
</dbReference>
<dbReference type="PROSITE" id="PS51987">
    <property type="entry name" value="GS_CATALYTIC"/>
    <property type="match status" value="1"/>
</dbReference>
<sequence length="339" mass="37124">MTYKAEYIWIDGTEPTAKLRSKTRILADGAELPIWGFDGSSTNQAEGHASDRVLKPVASYPDPFRGADDVLVMCEVFNIDGSAHESNTRAPLREVAEKFAAQESLFGIEQEYTFFKGSRPLGFPEGGFPAPQGGYYCGVGADEIFGREIVEKHLDNCLNAGLGISGINAEVMPGQWEFQVGPLSPLDVSDQLWVARWLLYRTAEDFGVSATLDAKPAKGDWNGAGAHTNFSTKAMRENYEAIIEAAESLGRDDKPLEHIKHYGSGVEARLTGAHETAPWNEYSYGVSNRGASVRIPWQVEVDQKGYIEDRRPNANVDPYVVTRLIVDTCGSALEKAGLV</sequence>
<evidence type="ECO:0000259" key="13">
    <source>
        <dbReference type="PROSITE" id="PS51986"/>
    </source>
</evidence>
<dbReference type="InterPro" id="IPR027303">
    <property type="entry name" value="Gln_synth_gly_rich_site"/>
</dbReference>
<dbReference type="InterPro" id="IPR014746">
    <property type="entry name" value="Gln_synth/guanido_kin_cat_dom"/>
</dbReference>
<gene>
    <name evidence="15" type="primary">glnII</name>
    <name evidence="15" type="ORF">ACFO3J_28030</name>
</gene>
<feature type="domain" description="GS beta-grasp" evidence="13">
    <location>
        <begin position="3"/>
        <end position="81"/>
    </location>
</feature>
<evidence type="ECO:0000256" key="8">
    <source>
        <dbReference type="ARBA" id="ARBA00038740"/>
    </source>
</evidence>
<dbReference type="EMBL" id="JBHSBB010000022">
    <property type="protein sequence ID" value="MFC4035291.1"/>
    <property type="molecule type" value="Genomic_DNA"/>
</dbReference>
<comment type="caution">
    <text evidence="15">The sequence shown here is derived from an EMBL/GenBank/DDBJ whole genome shotgun (WGS) entry which is preliminary data.</text>
</comment>
<organism evidence="15 16">
    <name type="scientific">Streptomyces polygonati</name>
    <dbReference type="NCBI Taxonomy" id="1617087"/>
    <lineage>
        <taxon>Bacteria</taxon>
        <taxon>Bacillati</taxon>
        <taxon>Actinomycetota</taxon>
        <taxon>Actinomycetes</taxon>
        <taxon>Kitasatosporales</taxon>
        <taxon>Streptomycetaceae</taxon>
        <taxon>Streptomyces</taxon>
    </lineage>
</organism>
<dbReference type="NCBIfam" id="NF041605">
    <property type="entry name" value="gln_syn_GlnII"/>
    <property type="match status" value="1"/>
</dbReference>
<evidence type="ECO:0000256" key="1">
    <source>
        <dbReference type="ARBA" id="ARBA00003117"/>
    </source>
</evidence>
<evidence type="ECO:0000256" key="5">
    <source>
        <dbReference type="ARBA" id="ARBA00022598"/>
    </source>
</evidence>
<evidence type="ECO:0000256" key="3">
    <source>
        <dbReference type="ARBA" id="ARBA00012937"/>
    </source>
</evidence>
<dbReference type="InterPro" id="IPR008147">
    <property type="entry name" value="Gln_synt_N"/>
</dbReference>
<keyword evidence="16" id="KW-1185">Reference proteome</keyword>
<dbReference type="Proteomes" id="UP001595765">
    <property type="component" value="Unassembled WGS sequence"/>
</dbReference>
<dbReference type="PROSITE" id="PS00181">
    <property type="entry name" value="GLNA_ATP"/>
    <property type="match status" value="1"/>
</dbReference>
<dbReference type="SUPFAM" id="SSF55931">
    <property type="entry name" value="Glutamine synthetase/guanido kinase"/>
    <property type="match status" value="1"/>
</dbReference>
<reference evidence="16" key="1">
    <citation type="journal article" date="2019" name="Int. J. Syst. Evol. Microbiol.">
        <title>The Global Catalogue of Microorganisms (GCM) 10K type strain sequencing project: providing services to taxonomists for standard genome sequencing and annotation.</title>
        <authorList>
            <consortium name="The Broad Institute Genomics Platform"/>
            <consortium name="The Broad Institute Genome Sequencing Center for Infectious Disease"/>
            <person name="Wu L."/>
            <person name="Ma J."/>
        </authorList>
    </citation>
    <scope>NUCLEOTIDE SEQUENCE [LARGE SCALE GENOMIC DNA]</scope>
    <source>
        <strain evidence="16">CGMCC 4.7237</strain>
    </source>
</reference>
<evidence type="ECO:0000256" key="4">
    <source>
        <dbReference type="ARBA" id="ARBA00021364"/>
    </source>
</evidence>
<dbReference type="InterPro" id="IPR008146">
    <property type="entry name" value="Gln_synth_cat_dom"/>
</dbReference>
<keyword evidence="7 12" id="KW-0067">ATP-binding</keyword>
<keyword evidence="5 12" id="KW-0436">Ligase</keyword>
<evidence type="ECO:0000256" key="10">
    <source>
        <dbReference type="PROSITE-ProRule" id="PRU01330"/>
    </source>
</evidence>
<dbReference type="InterPro" id="IPR027302">
    <property type="entry name" value="Gln_synth_N_conserv_site"/>
</dbReference>
<dbReference type="InterPro" id="IPR050292">
    <property type="entry name" value="Glutamine_Synthetase"/>
</dbReference>
<name>A0ABV8HWL3_9ACTN</name>
<evidence type="ECO:0000256" key="12">
    <source>
        <dbReference type="RuleBase" id="RU004356"/>
    </source>
</evidence>
<dbReference type="SMART" id="SM01230">
    <property type="entry name" value="Gln-synt_C"/>
    <property type="match status" value="1"/>
</dbReference>
<comment type="subunit">
    <text evidence="8">Homooctamer and homotetramer.</text>
</comment>
<dbReference type="PROSITE" id="PS00180">
    <property type="entry name" value="GLNA_1"/>
    <property type="match status" value="1"/>
</dbReference>
<dbReference type="GO" id="GO:0004356">
    <property type="term" value="F:glutamine synthetase activity"/>
    <property type="evidence" value="ECO:0007669"/>
    <property type="project" value="UniProtKB-EC"/>
</dbReference>
<dbReference type="RefSeq" id="WP_386434971.1">
    <property type="nucleotide sequence ID" value="NZ_JBHSBB010000022.1"/>
</dbReference>
<evidence type="ECO:0000256" key="2">
    <source>
        <dbReference type="ARBA" id="ARBA00009897"/>
    </source>
</evidence>
<dbReference type="EC" id="6.3.1.2" evidence="3 12"/>
<dbReference type="Pfam" id="PF03951">
    <property type="entry name" value="Gln-synt_N"/>
    <property type="match status" value="1"/>
</dbReference>
<dbReference type="Gene3D" id="3.30.590.10">
    <property type="entry name" value="Glutamine synthetase/guanido kinase, catalytic domain"/>
    <property type="match status" value="1"/>
</dbReference>
<evidence type="ECO:0000313" key="16">
    <source>
        <dbReference type="Proteomes" id="UP001595765"/>
    </source>
</evidence>
<comment type="catalytic activity">
    <reaction evidence="9 12">
        <text>L-glutamate + NH4(+) + ATP = L-glutamine + ADP + phosphate + H(+)</text>
        <dbReference type="Rhea" id="RHEA:16169"/>
        <dbReference type="ChEBI" id="CHEBI:15378"/>
        <dbReference type="ChEBI" id="CHEBI:28938"/>
        <dbReference type="ChEBI" id="CHEBI:29985"/>
        <dbReference type="ChEBI" id="CHEBI:30616"/>
        <dbReference type="ChEBI" id="CHEBI:43474"/>
        <dbReference type="ChEBI" id="CHEBI:58359"/>
        <dbReference type="ChEBI" id="CHEBI:456216"/>
        <dbReference type="EC" id="6.3.1.2"/>
    </reaction>
</comment>
<feature type="domain" description="GS catalytic" evidence="14">
    <location>
        <begin position="88"/>
        <end position="339"/>
    </location>
</feature>
<evidence type="ECO:0000256" key="6">
    <source>
        <dbReference type="ARBA" id="ARBA00022741"/>
    </source>
</evidence>
<evidence type="ECO:0000256" key="9">
    <source>
        <dbReference type="ARBA" id="ARBA00049436"/>
    </source>
</evidence>
<dbReference type="PANTHER" id="PTHR20852:SF57">
    <property type="entry name" value="GLUTAMINE SYNTHETASE 2 CYTOPLASMIC"/>
    <property type="match status" value="1"/>
</dbReference>
<evidence type="ECO:0000259" key="14">
    <source>
        <dbReference type="PROSITE" id="PS51987"/>
    </source>
</evidence>
<dbReference type="InterPro" id="IPR036651">
    <property type="entry name" value="Gln_synt_N_sf"/>
</dbReference>
<dbReference type="PROSITE" id="PS51986">
    <property type="entry name" value="GS_BETA_GRASP"/>
    <property type="match status" value="1"/>
</dbReference>
<evidence type="ECO:0000256" key="7">
    <source>
        <dbReference type="ARBA" id="ARBA00022840"/>
    </source>
</evidence>
<proteinExistence type="inferred from homology"/>
<dbReference type="SUPFAM" id="SSF54368">
    <property type="entry name" value="Glutamine synthetase, N-terminal domain"/>
    <property type="match status" value="1"/>
</dbReference>
<protein>
    <recommendedName>
        <fullName evidence="4 12">Glutamine synthetase</fullName>
        <ecNumber evidence="3 12">6.3.1.2</ecNumber>
    </recommendedName>
</protein>
<comment type="similarity">
    <text evidence="2 10 11">Belongs to the glutamine synthetase family.</text>
</comment>
<dbReference type="PANTHER" id="PTHR20852">
    <property type="entry name" value="GLUTAMINE SYNTHETASE"/>
    <property type="match status" value="1"/>
</dbReference>
<keyword evidence="6 12" id="KW-0547">Nucleotide-binding</keyword>
<evidence type="ECO:0000256" key="11">
    <source>
        <dbReference type="RuleBase" id="RU000384"/>
    </source>
</evidence>
<comment type="function">
    <text evidence="1">Catalyzes the ATP-dependent biosynthesis of glutamine from glutamate and ammonia.</text>
</comment>
<dbReference type="Gene3D" id="3.10.20.70">
    <property type="entry name" value="Glutamine synthetase, N-terminal domain"/>
    <property type="match status" value="1"/>
</dbReference>
<evidence type="ECO:0000313" key="15">
    <source>
        <dbReference type="EMBL" id="MFC4035291.1"/>
    </source>
</evidence>
<accession>A0ABV8HWL3</accession>
<dbReference type="Pfam" id="PF00120">
    <property type="entry name" value="Gln-synt_C"/>
    <property type="match status" value="1"/>
</dbReference>